<evidence type="ECO:0000313" key="3">
    <source>
        <dbReference type="EMBL" id="CAH2016792.1"/>
    </source>
</evidence>
<dbReference type="Pfam" id="PF13843">
    <property type="entry name" value="DDE_Tnp_1_7"/>
    <property type="match status" value="1"/>
</dbReference>
<sequence>MQANEKKLLNSTAEEYHKLTGIHILMGIFGLPRLRLYFIKGIDIPIITQLPRDRIFKLRNYLHVVDNLSISDQENQSNTFWKVQPIRDSVRAKCITLPRTKDLSIDEQMIPFTGTSSLVQYVKNKPNPVGLKNFVLAIPSGLVLNFFIYQGAKTWPDGSPEKDLGIGGSVMKKVSDNLSPGHVLYFDRYFTSLNLLDYLLTKGILGVGTIMNNRVPRVVRDKIKKDKDLLSNGRGSYDEWERTDKKMSLLKWMDSRAVTMASTSSGSAPICDLHSYNRSMGGIDLCDRFISYYRICMRTKKSPVRVFWHFIDLAITNAWIEYKQDCLARGDRKNTVMDLLEFKLYIGRSLALGGQRQKTLHDRGNNDSAEENIPAKRKKSTSLPPKDVRKTGNDNLPICSVNDKNSSYMRCRNEGCTKKTRFNCLKCQVDSNEYENNEIKEAAWRSIIADYNISDGMNL</sequence>
<feature type="region of interest" description="Disordered" evidence="1">
    <location>
        <begin position="357"/>
        <end position="389"/>
    </location>
</feature>
<accession>A0A9P0QBU6</accession>
<gene>
    <name evidence="3" type="ORF">ACAOBT_LOCUS35604</name>
</gene>
<organism evidence="3 4">
    <name type="scientific">Acanthoscelides obtectus</name>
    <name type="common">Bean weevil</name>
    <name type="synonym">Bruchus obtectus</name>
    <dbReference type="NCBI Taxonomy" id="200917"/>
    <lineage>
        <taxon>Eukaryota</taxon>
        <taxon>Metazoa</taxon>
        <taxon>Ecdysozoa</taxon>
        <taxon>Arthropoda</taxon>
        <taxon>Hexapoda</taxon>
        <taxon>Insecta</taxon>
        <taxon>Pterygota</taxon>
        <taxon>Neoptera</taxon>
        <taxon>Endopterygota</taxon>
        <taxon>Coleoptera</taxon>
        <taxon>Polyphaga</taxon>
        <taxon>Cucujiformia</taxon>
        <taxon>Chrysomeloidea</taxon>
        <taxon>Chrysomelidae</taxon>
        <taxon>Bruchinae</taxon>
        <taxon>Bruchini</taxon>
        <taxon>Acanthoscelides</taxon>
    </lineage>
</organism>
<dbReference type="InterPro" id="IPR029526">
    <property type="entry name" value="PGBD"/>
</dbReference>
<keyword evidence="4" id="KW-1185">Reference proteome</keyword>
<dbReference type="OrthoDB" id="6767399at2759"/>
<evidence type="ECO:0000256" key="1">
    <source>
        <dbReference type="SAM" id="MobiDB-lite"/>
    </source>
</evidence>
<feature type="domain" description="PiggyBac transposable element-derived protein" evidence="2">
    <location>
        <begin position="3"/>
        <end position="319"/>
    </location>
</feature>
<name>A0A9P0QBU6_ACAOB</name>
<proteinExistence type="predicted"/>
<dbReference type="EMBL" id="CAKOFQ010009017">
    <property type="protein sequence ID" value="CAH2016792.1"/>
    <property type="molecule type" value="Genomic_DNA"/>
</dbReference>
<reference evidence="3" key="1">
    <citation type="submission" date="2022-03" db="EMBL/GenBank/DDBJ databases">
        <authorList>
            <person name="Sayadi A."/>
        </authorList>
    </citation>
    <scope>NUCLEOTIDE SEQUENCE</scope>
</reference>
<comment type="caution">
    <text evidence="3">The sequence shown here is derived from an EMBL/GenBank/DDBJ whole genome shotgun (WGS) entry which is preliminary data.</text>
</comment>
<evidence type="ECO:0000313" key="4">
    <source>
        <dbReference type="Proteomes" id="UP001152888"/>
    </source>
</evidence>
<protein>
    <recommendedName>
        <fullName evidence="2">PiggyBac transposable element-derived protein domain-containing protein</fullName>
    </recommendedName>
</protein>
<dbReference type="PANTHER" id="PTHR47272">
    <property type="entry name" value="DDE_TNP_1_7 DOMAIN-CONTAINING PROTEIN"/>
    <property type="match status" value="1"/>
</dbReference>
<dbReference type="AlphaFoldDB" id="A0A9P0QBU6"/>
<evidence type="ECO:0000259" key="2">
    <source>
        <dbReference type="Pfam" id="PF13843"/>
    </source>
</evidence>
<dbReference type="PANTHER" id="PTHR47272:SF2">
    <property type="entry name" value="PIGGYBAC TRANSPOSABLE ELEMENT-DERIVED PROTEIN 3-LIKE"/>
    <property type="match status" value="1"/>
</dbReference>
<dbReference type="Proteomes" id="UP001152888">
    <property type="component" value="Unassembled WGS sequence"/>
</dbReference>